<dbReference type="AlphaFoldDB" id="A0A843UME1"/>
<name>A0A843UME1_COLES</name>
<evidence type="ECO:0000313" key="1">
    <source>
        <dbReference type="EMBL" id="MQL84645.1"/>
    </source>
</evidence>
<dbReference type="Proteomes" id="UP000652761">
    <property type="component" value="Unassembled WGS sequence"/>
</dbReference>
<keyword evidence="2" id="KW-1185">Reference proteome</keyword>
<comment type="caution">
    <text evidence="1">The sequence shown here is derived from an EMBL/GenBank/DDBJ whole genome shotgun (WGS) entry which is preliminary data.</text>
</comment>
<accession>A0A843UME1</accession>
<proteinExistence type="predicted"/>
<organism evidence="1 2">
    <name type="scientific">Colocasia esculenta</name>
    <name type="common">Wild taro</name>
    <name type="synonym">Arum esculentum</name>
    <dbReference type="NCBI Taxonomy" id="4460"/>
    <lineage>
        <taxon>Eukaryota</taxon>
        <taxon>Viridiplantae</taxon>
        <taxon>Streptophyta</taxon>
        <taxon>Embryophyta</taxon>
        <taxon>Tracheophyta</taxon>
        <taxon>Spermatophyta</taxon>
        <taxon>Magnoliopsida</taxon>
        <taxon>Liliopsida</taxon>
        <taxon>Araceae</taxon>
        <taxon>Aroideae</taxon>
        <taxon>Colocasieae</taxon>
        <taxon>Colocasia</taxon>
    </lineage>
</organism>
<protein>
    <submittedName>
        <fullName evidence="1">Uncharacterized protein</fullName>
    </submittedName>
</protein>
<evidence type="ECO:0000313" key="2">
    <source>
        <dbReference type="Proteomes" id="UP000652761"/>
    </source>
</evidence>
<gene>
    <name evidence="1" type="ORF">Taro_017151</name>
</gene>
<reference evidence="1" key="1">
    <citation type="submission" date="2017-07" db="EMBL/GenBank/DDBJ databases">
        <title>Taro Niue Genome Assembly and Annotation.</title>
        <authorList>
            <person name="Atibalentja N."/>
            <person name="Keating K."/>
            <person name="Fields C.J."/>
        </authorList>
    </citation>
    <scope>NUCLEOTIDE SEQUENCE</scope>
    <source>
        <strain evidence="1">Niue_2</strain>
        <tissue evidence="1">Leaf</tissue>
    </source>
</reference>
<dbReference type="EMBL" id="NMUH01000776">
    <property type="protein sequence ID" value="MQL84645.1"/>
    <property type="molecule type" value="Genomic_DNA"/>
</dbReference>
<sequence length="320" mass="36558">MPLQMKKLLHLMLRLLRHPCQFPYLHHNNHYLHNSLHFPRSLLLGLRLPASNRSRKPLGVTTMNLPSLPSVPHVAQLLAVPHVAQLLPMPLMAHLLIVPHVAHLHFAPHAAYPPFWPLAARFFLSLLRPIQILLFHGIAPSFFSKPLRPRRSLQSLSSSPFSSGSFDPSRIVFGDSSYLIWRYIRLLLLYHLYLHLLYVIPLEHTKDLVALRNLGFEFLFIKNSDYPNGSLAARIGRYAWHGVPFRAEKPCRIHVSHSTRGDFHSDPSIPGARNRRPLVIHGGGSSFLAFLHLSRHRLPCLHTVYSGKLIPNPMLCNKRI</sequence>